<accession>A0A2S4MPX8</accession>
<dbReference type="RefSeq" id="WP_103716365.1">
    <property type="nucleotide sequence ID" value="NZ_PQFZ01000001.1"/>
</dbReference>
<keyword evidence="2" id="KW-1185">Reference proteome</keyword>
<comment type="caution">
    <text evidence="1">The sequence shown here is derived from an EMBL/GenBank/DDBJ whole genome shotgun (WGS) entry which is preliminary data.</text>
</comment>
<evidence type="ECO:0000313" key="1">
    <source>
        <dbReference type="EMBL" id="POR56794.1"/>
    </source>
</evidence>
<dbReference type="GO" id="GO:0008168">
    <property type="term" value="F:methyltransferase activity"/>
    <property type="evidence" value="ECO:0007669"/>
    <property type="project" value="UniProtKB-KW"/>
</dbReference>
<dbReference type="Proteomes" id="UP000236919">
    <property type="component" value="Unassembled WGS sequence"/>
</dbReference>
<dbReference type="GO" id="GO:0032259">
    <property type="term" value="P:methylation"/>
    <property type="evidence" value="ECO:0007669"/>
    <property type="project" value="UniProtKB-KW"/>
</dbReference>
<dbReference type="EMBL" id="PQFZ01000001">
    <property type="protein sequence ID" value="POR56794.1"/>
    <property type="molecule type" value="Genomic_DNA"/>
</dbReference>
<keyword evidence="1" id="KW-0808">Transferase</keyword>
<dbReference type="Pfam" id="PF13578">
    <property type="entry name" value="Methyltransf_24"/>
    <property type="match status" value="1"/>
</dbReference>
<reference evidence="1 2" key="1">
    <citation type="submission" date="2018-01" db="EMBL/GenBank/DDBJ databases">
        <title>Genomic Encyclopedia of Type Strains, Phase III (KMG-III): the genomes of soil and plant-associated and newly described type strains.</title>
        <authorList>
            <person name="Whitman W."/>
        </authorList>
    </citation>
    <scope>NUCLEOTIDE SEQUENCE [LARGE SCALE GENOMIC DNA]</scope>
    <source>
        <strain evidence="1 2">1131</strain>
    </source>
</reference>
<dbReference type="OrthoDB" id="7192174at2"/>
<proteinExistence type="predicted"/>
<dbReference type="SUPFAM" id="SSF53335">
    <property type="entry name" value="S-adenosyl-L-methionine-dependent methyltransferases"/>
    <property type="match status" value="1"/>
</dbReference>
<protein>
    <submittedName>
        <fullName evidence="1">Methyltransferase family protein</fullName>
    </submittedName>
</protein>
<gene>
    <name evidence="1" type="ORF">CYD53_101316</name>
</gene>
<organism evidence="1 2">
    <name type="scientific">Bosea psychrotolerans</name>
    <dbReference type="NCBI Taxonomy" id="1871628"/>
    <lineage>
        <taxon>Bacteria</taxon>
        <taxon>Pseudomonadati</taxon>
        <taxon>Pseudomonadota</taxon>
        <taxon>Alphaproteobacteria</taxon>
        <taxon>Hyphomicrobiales</taxon>
        <taxon>Boseaceae</taxon>
        <taxon>Bosea</taxon>
    </lineage>
</organism>
<keyword evidence="1" id="KW-0489">Methyltransferase</keyword>
<dbReference type="AlphaFoldDB" id="A0A2S4MPX8"/>
<evidence type="ECO:0000313" key="2">
    <source>
        <dbReference type="Proteomes" id="UP000236919"/>
    </source>
</evidence>
<dbReference type="Gene3D" id="3.40.50.150">
    <property type="entry name" value="Vaccinia Virus protein VP39"/>
    <property type="match status" value="1"/>
</dbReference>
<name>A0A2S4MPX8_9HYPH</name>
<sequence>MTAIPSPGHPAVAAYLAQGYDGVVGMSSRFAAAICARLLRLQTEEGLGGPLAEIGAFEGRFFIALAHALAPGELAVALDIFSWPDDGVKDRFEANCLKHGIEPERRVTVKGDSGAMTPAELMDHAGGSRFRFIHIDGEHSRAALGKDLALATACLTEGGLIVLDDMLHPGYPTLMVTVQAYLEANPEIVPLCVIDRETIVGAAKFVLCQKAWFERYQARLLAIFEDFIWPLGADFEPHWCLVLSQDTRLAEIT</sequence>
<dbReference type="InterPro" id="IPR029063">
    <property type="entry name" value="SAM-dependent_MTases_sf"/>
</dbReference>